<reference evidence="4 5" key="1">
    <citation type="submission" date="2020-08" db="EMBL/GenBank/DDBJ databases">
        <title>A Genomic Blueprint of the Chicken Gut Microbiome.</title>
        <authorList>
            <person name="Gilroy R."/>
            <person name="Ravi A."/>
            <person name="Getino M."/>
            <person name="Pursley I."/>
            <person name="Horton D.L."/>
            <person name="Alikhan N.-F."/>
            <person name="Baker D."/>
            <person name="Gharbi K."/>
            <person name="Hall N."/>
            <person name="Watson M."/>
            <person name="Adriaenssens E.M."/>
            <person name="Foster-Nyarko E."/>
            <person name="Jarju S."/>
            <person name="Secka A."/>
            <person name="Antonio M."/>
            <person name="Oren A."/>
            <person name="Chaudhuri R."/>
            <person name="La Ragione R.M."/>
            <person name="Hildebrand F."/>
            <person name="Pallen M.J."/>
        </authorList>
    </citation>
    <scope>NUCLEOTIDE SEQUENCE [LARGE SCALE GENOMIC DNA]</scope>
    <source>
        <strain evidence="4 5">N37</strain>
    </source>
</reference>
<organism evidence="4 5">
    <name type="scientific">Clostridium faecium</name>
    <dbReference type="NCBI Taxonomy" id="2762223"/>
    <lineage>
        <taxon>Bacteria</taxon>
        <taxon>Bacillati</taxon>
        <taxon>Bacillota</taxon>
        <taxon>Clostridia</taxon>
        <taxon>Eubacteriales</taxon>
        <taxon>Clostridiaceae</taxon>
        <taxon>Clostridium</taxon>
    </lineage>
</organism>
<feature type="domain" description="Prepilin type IV endopeptidase peptidase" evidence="3">
    <location>
        <begin position="72"/>
        <end position="182"/>
    </location>
</feature>
<dbReference type="Gene3D" id="1.20.120.1220">
    <property type="match status" value="1"/>
</dbReference>
<keyword evidence="2" id="KW-0812">Transmembrane</keyword>
<comment type="caution">
    <text evidence="4">The sequence shown here is derived from an EMBL/GenBank/DDBJ whole genome shotgun (WGS) entry which is preliminary data.</text>
</comment>
<feature type="transmembrane region" description="Helical" evidence="2">
    <location>
        <begin position="94"/>
        <end position="114"/>
    </location>
</feature>
<proteinExistence type="inferred from homology"/>
<dbReference type="InterPro" id="IPR000045">
    <property type="entry name" value="Prepilin_IV_endopep_pep"/>
</dbReference>
<feature type="transmembrane region" description="Helical" evidence="2">
    <location>
        <begin position="168"/>
        <end position="187"/>
    </location>
</feature>
<dbReference type="PANTHER" id="PTHR30487">
    <property type="entry name" value="TYPE 4 PREPILIN-LIKE PROTEINS LEADER PEPTIDE-PROCESSING ENZYME"/>
    <property type="match status" value="1"/>
</dbReference>
<evidence type="ECO:0000313" key="5">
    <source>
        <dbReference type="Proteomes" id="UP000627166"/>
    </source>
</evidence>
<evidence type="ECO:0000259" key="3">
    <source>
        <dbReference type="Pfam" id="PF01478"/>
    </source>
</evidence>
<dbReference type="InterPro" id="IPR050882">
    <property type="entry name" value="Prepilin_peptidase/N-MTase"/>
</dbReference>
<evidence type="ECO:0000313" key="4">
    <source>
        <dbReference type="EMBL" id="MBD8046831.1"/>
    </source>
</evidence>
<evidence type="ECO:0000256" key="2">
    <source>
        <dbReference type="SAM" id="Phobius"/>
    </source>
</evidence>
<name>A0ABR8YRF5_9CLOT</name>
<feature type="transmembrane region" description="Helical" evidence="2">
    <location>
        <begin position="44"/>
        <end position="62"/>
    </location>
</feature>
<gene>
    <name evidence="4" type="ORF">H9637_07210</name>
</gene>
<keyword evidence="2" id="KW-1133">Transmembrane helix</keyword>
<sequence>MILLYILIFIIGLLIGKFLNFFIHNIIKYDGEYKIKKEKYNIQNWLVQLIMGSILLLLYIKYGAGFQLLKLCILSSFIMIIGVIDFNTKYVYNVTIYGALILGIIFTFIEYINGYSIKKYILGALLGGGIFLTLILITKFIYKREVIGYGDLEVAIIIGIYLGKADTLLILSMANILATIICVYMIAKGESRKKTIAYTPFITIATFIVILYKDIIIRIIFGN</sequence>
<accession>A0ABR8YRF5</accession>
<dbReference type="Pfam" id="PF01478">
    <property type="entry name" value="Peptidase_A24"/>
    <property type="match status" value="1"/>
</dbReference>
<feature type="transmembrane region" description="Helical" evidence="2">
    <location>
        <begin position="6"/>
        <end position="23"/>
    </location>
</feature>
<dbReference type="EMBL" id="JACSQB010000050">
    <property type="protein sequence ID" value="MBD8046831.1"/>
    <property type="molecule type" value="Genomic_DNA"/>
</dbReference>
<dbReference type="RefSeq" id="WP_191739808.1">
    <property type="nucleotide sequence ID" value="NZ_JACSQB010000050.1"/>
</dbReference>
<evidence type="ECO:0000256" key="1">
    <source>
        <dbReference type="ARBA" id="ARBA00005801"/>
    </source>
</evidence>
<keyword evidence="2" id="KW-0472">Membrane</keyword>
<comment type="similarity">
    <text evidence="1">Belongs to the peptidase A24 family.</text>
</comment>
<feature type="transmembrane region" description="Helical" evidence="2">
    <location>
        <begin position="68"/>
        <end position="87"/>
    </location>
</feature>
<feature type="transmembrane region" description="Helical" evidence="2">
    <location>
        <begin position="120"/>
        <end position="137"/>
    </location>
</feature>
<feature type="transmembrane region" description="Helical" evidence="2">
    <location>
        <begin position="199"/>
        <end position="221"/>
    </location>
</feature>
<protein>
    <submittedName>
        <fullName evidence="4">Prepilin peptidase</fullName>
    </submittedName>
</protein>
<dbReference type="Proteomes" id="UP000627166">
    <property type="component" value="Unassembled WGS sequence"/>
</dbReference>
<dbReference type="PANTHER" id="PTHR30487:SF0">
    <property type="entry name" value="PREPILIN LEADER PEPTIDASE_N-METHYLTRANSFERASE-RELATED"/>
    <property type="match status" value="1"/>
</dbReference>
<keyword evidence="5" id="KW-1185">Reference proteome</keyword>